<proteinExistence type="predicted"/>
<organism evidence="1 2">
    <name type="scientific">Malus baccata</name>
    <name type="common">Siberian crab apple</name>
    <name type="synonym">Pyrus baccata</name>
    <dbReference type="NCBI Taxonomy" id="106549"/>
    <lineage>
        <taxon>Eukaryota</taxon>
        <taxon>Viridiplantae</taxon>
        <taxon>Streptophyta</taxon>
        <taxon>Embryophyta</taxon>
        <taxon>Tracheophyta</taxon>
        <taxon>Spermatophyta</taxon>
        <taxon>Magnoliopsida</taxon>
        <taxon>eudicotyledons</taxon>
        <taxon>Gunneridae</taxon>
        <taxon>Pentapetalae</taxon>
        <taxon>rosids</taxon>
        <taxon>fabids</taxon>
        <taxon>Rosales</taxon>
        <taxon>Rosaceae</taxon>
        <taxon>Amygdaloideae</taxon>
        <taxon>Maleae</taxon>
        <taxon>Malus</taxon>
    </lineage>
</organism>
<dbReference type="AlphaFoldDB" id="A0A540MI99"/>
<keyword evidence="2" id="KW-1185">Reference proteome</keyword>
<evidence type="ECO:0000313" key="2">
    <source>
        <dbReference type="Proteomes" id="UP000315295"/>
    </source>
</evidence>
<comment type="caution">
    <text evidence="1">The sequence shown here is derived from an EMBL/GenBank/DDBJ whole genome shotgun (WGS) entry which is preliminary data.</text>
</comment>
<name>A0A540MI99_MALBA</name>
<accession>A0A540MI99</accession>
<dbReference type="Proteomes" id="UP000315295">
    <property type="component" value="Unassembled WGS sequence"/>
</dbReference>
<sequence length="64" mass="7165">MLGRIARVLCGFQGETTLYLVRDCPSAICGWLSTPLRYPDRGVQLNSMAERALHLALKLSRAQF</sequence>
<dbReference type="EMBL" id="VIEB01000257">
    <property type="protein sequence ID" value="TQD98179.1"/>
    <property type="molecule type" value="Genomic_DNA"/>
</dbReference>
<gene>
    <name evidence="1" type="ORF">C1H46_016199</name>
</gene>
<evidence type="ECO:0000313" key="1">
    <source>
        <dbReference type="EMBL" id="TQD98179.1"/>
    </source>
</evidence>
<reference evidence="1 2" key="1">
    <citation type="journal article" date="2019" name="G3 (Bethesda)">
        <title>Sequencing of a Wild Apple (Malus baccata) Genome Unravels the Differences Between Cultivated and Wild Apple Species Regarding Disease Resistance and Cold Tolerance.</title>
        <authorList>
            <person name="Chen X."/>
        </authorList>
    </citation>
    <scope>NUCLEOTIDE SEQUENCE [LARGE SCALE GENOMIC DNA]</scope>
    <source>
        <strain evidence="2">cv. Shandingzi</strain>
        <tissue evidence="1">Leaves</tissue>
    </source>
</reference>
<protein>
    <submittedName>
        <fullName evidence="1">Uncharacterized protein</fullName>
    </submittedName>
</protein>